<gene>
    <name evidence="1" type="ORF">FBEOM_11866</name>
</gene>
<sequence>MEAVNPKVSLQTLSAADGLLAGLLYLHTLRQAAAQCRITVPFIPQRFHSWKWLEDLSLHLENVREGILNLIPILGLKGMDATLDSFVDPATFFQATVLSLRNALIGQPPSSLGDVVALYSTGDTQPYIDQWQNAISRYDHRQAFANLIEALFPEITKSSPASTADYSDPGHFIYQDTPFEIPQVQGNDLMGFNLACSDAKHGLLAVPDLMQNDCFIFSGEIQPAGPQTSALGPCGSALVTNLVLFLEQGGELFQVLSGRWVTAKHQYVPSSTTLNLCRLQGNDVKSCIQCMRQGESFQDPSSLGILSIVDLFIKLGYLQTPEDVQEYMIIVGKVRRRIIENEYSAVNT</sequence>
<proteinExistence type="predicted"/>
<dbReference type="AlphaFoldDB" id="A0A9P5DTZ3"/>
<keyword evidence="2" id="KW-1185">Reference proteome</keyword>
<protein>
    <submittedName>
        <fullName evidence="1">Uncharacterized protein</fullName>
    </submittedName>
</protein>
<evidence type="ECO:0000313" key="2">
    <source>
        <dbReference type="Proteomes" id="UP000730481"/>
    </source>
</evidence>
<accession>A0A9P5DTZ3</accession>
<comment type="caution">
    <text evidence="1">The sequence shown here is derived from an EMBL/GenBank/DDBJ whole genome shotgun (WGS) entry which is preliminary data.</text>
</comment>
<reference evidence="1" key="1">
    <citation type="journal article" date="2017" name="Mycologia">
        <title>Fusarium algeriense, sp. nov., a novel toxigenic crown rot pathogen of durum wheat from Algeria is nested in the Fusarium burgessii species complex.</title>
        <authorList>
            <person name="Laraba I."/>
            <person name="Keddad A."/>
            <person name="Boureghda H."/>
            <person name="Abdallah N."/>
            <person name="Vaughan M.M."/>
            <person name="Proctor R.H."/>
            <person name="Busman M."/>
            <person name="O'Donnell K."/>
        </authorList>
    </citation>
    <scope>NUCLEOTIDE SEQUENCE</scope>
    <source>
        <strain evidence="1">NRRL 25174</strain>
    </source>
</reference>
<reference evidence="1" key="2">
    <citation type="submission" date="2020-02" db="EMBL/GenBank/DDBJ databases">
        <title>Identification and distribution of gene clusters putatively required for synthesis of sphingolipid metabolism inhibitors in phylogenetically diverse species of the filamentous fungus Fusarium.</title>
        <authorList>
            <person name="Kim H.-S."/>
            <person name="Busman M."/>
            <person name="Brown D.W."/>
            <person name="Divon H."/>
            <person name="Uhlig S."/>
            <person name="Proctor R.H."/>
        </authorList>
    </citation>
    <scope>NUCLEOTIDE SEQUENCE</scope>
    <source>
        <strain evidence="1">NRRL 25174</strain>
    </source>
</reference>
<name>A0A9P5DTZ3_9HYPO</name>
<dbReference type="Proteomes" id="UP000730481">
    <property type="component" value="Unassembled WGS sequence"/>
</dbReference>
<evidence type="ECO:0000313" key="1">
    <source>
        <dbReference type="EMBL" id="KAF4334303.1"/>
    </source>
</evidence>
<dbReference type="OrthoDB" id="5093612at2759"/>
<organism evidence="1 2">
    <name type="scientific">Fusarium beomiforme</name>
    <dbReference type="NCBI Taxonomy" id="44412"/>
    <lineage>
        <taxon>Eukaryota</taxon>
        <taxon>Fungi</taxon>
        <taxon>Dikarya</taxon>
        <taxon>Ascomycota</taxon>
        <taxon>Pezizomycotina</taxon>
        <taxon>Sordariomycetes</taxon>
        <taxon>Hypocreomycetidae</taxon>
        <taxon>Hypocreales</taxon>
        <taxon>Nectriaceae</taxon>
        <taxon>Fusarium</taxon>
        <taxon>Fusarium burgessii species complex</taxon>
    </lineage>
</organism>
<dbReference type="EMBL" id="PVQB02000705">
    <property type="protein sequence ID" value="KAF4334303.1"/>
    <property type="molecule type" value="Genomic_DNA"/>
</dbReference>